<feature type="transmembrane region" description="Helical" evidence="1">
    <location>
        <begin position="179"/>
        <end position="202"/>
    </location>
</feature>
<protein>
    <submittedName>
        <fullName evidence="2">Uncharacterized protein</fullName>
    </submittedName>
</protein>
<evidence type="ECO:0000313" key="3">
    <source>
        <dbReference type="Proteomes" id="UP000245119"/>
    </source>
</evidence>
<accession>A0A2T7P0N4</accession>
<name>A0A2T7P0N4_POMCA</name>
<organism evidence="2 3">
    <name type="scientific">Pomacea canaliculata</name>
    <name type="common">Golden apple snail</name>
    <dbReference type="NCBI Taxonomy" id="400727"/>
    <lineage>
        <taxon>Eukaryota</taxon>
        <taxon>Metazoa</taxon>
        <taxon>Spiralia</taxon>
        <taxon>Lophotrochozoa</taxon>
        <taxon>Mollusca</taxon>
        <taxon>Gastropoda</taxon>
        <taxon>Caenogastropoda</taxon>
        <taxon>Architaenioglossa</taxon>
        <taxon>Ampullarioidea</taxon>
        <taxon>Ampullariidae</taxon>
        <taxon>Pomacea</taxon>
    </lineage>
</organism>
<evidence type="ECO:0000256" key="1">
    <source>
        <dbReference type="SAM" id="Phobius"/>
    </source>
</evidence>
<keyword evidence="1" id="KW-1133">Transmembrane helix</keyword>
<reference evidence="2 3" key="1">
    <citation type="submission" date="2018-04" db="EMBL/GenBank/DDBJ databases">
        <title>The genome of golden apple snail Pomacea canaliculata provides insight into stress tolerance and invasive adaptation.</title>
        <authorList>
            <person name="Liu C."/>
            <person name="Liu B."/>
            <person name="Ren Y."/>
            <person name="Zhang Y."/>
            <person name="Wang H."/>
            <person name="Li S."/>
            <person name="Jiang F."/>
            <person name="Yin L."/>
            <person name="Zhang G."/>
            <person name="Qian W."/>
            <person name="Fan W."/>
        </authorList>
    </citation>
    <scope>NUCLEOTIDE SEQUENCE [LARGE SCALE GENOMIC DNA]</scope>
    <source>
        <strain evidence="2">SZHN2017</strain>
        <tissue evidence="2">Muscle</tissue>
    </source>
</reference>
<gene>
    <name evidence="2" type="ORF">C0Q70_12131</name>
</gene>
<keyword evidence="1" id="KW-0812">Transmembrane</keyword>
<dbReference type="AlphaFoldDB" id="A0A2T7P0N4"/>
<dbReference type="EMBL" id="PZQS01000007">
    <property type="protein sequence ID" value="PVD26982.1"/>
    <property type="molecule type" value="Genomic_DNA"/>
</dbReference>
<evidence type="ECO:0000313" key="2">
    <source>
        <dbReference type="EMBL" id="PVD26982.1"/>
    </source>
</evidence>
<proteinExistence type="predicted"/>
<comment type="caution">
    <text evidence="2">The sequence shown here is derived from an EMBL/GenBank/DDBJ whole genome shotgun (WGS) entry which is preliminary data.</text>
</comment>
<sequence>MRKLRLSVEISLEQSQLLQPTLWPTAGHQTCCRHEDRPAHPLVCSKLEFVQGSKKIVTVEGSVVNLTFYLDTKQCSTNQTRYDIKVSRENNGRHTDICKIILDKTCTVSRYSVGCSCLAPLGPMLFSRNVTSDDNNTVYVWKWGGFSPGEERRITFETTSAAAKTDRVQGIESKNDNSMVVVISTTGACLVVITAVVITFIACCRRVAERGFDETRVRHGGNKGIIVSYTPDTPPTGKTVGDPGRDTYEEIEDAPKPHGRCRGFELISSMFVVCDVGAVSLRTGVSLPPIPVSHLYVETPCSTPGSQREIQEHSVEYLHPLVVAGTRAEEMAEFRVVSCAQSQAHYRPLSSSM</sequence>
<dbReference type="Proteomes" id="UP000245119">
    <property type="component" value="Linkage Group LG7"/>
</dbReference>
<keyword evidence="3" id="KW-1185">Reference proteome</keyword>
<keyword evidence="1" id="KW-0472">Membrane</keyword>